<evidence type="ECO:0000256" key="3">
    <source>
        <dbReference type="PROSITE-ProRule" id="PRU00473"/>
    </source>
</evidence>
<dbReference type="NCBIfam" id="NF012211">
    <property type="entry name" value="tand_rpt_95"/>
    <property type="match status" value="4"/>
</dbReference>
<name>A0ABU6CXS2_9GAMM</name>
<dbReference type="InterPro" id="IPR006665">
    <property type="entry name" value="OmpA-like"/>
</dbReference>
<protein>
    <submittedName>
        <fullName evidence="7">Ig-like domain-containing protein</fullName>
    </submittedName>
</protein>
<comment type="subcellular location">
    <subcellularLocation>
        <location evidence="1">Membrane</location>
    </subcellularLocation>
</comment>
<dbReference type="PROSITE" id="PS51123">
    <property type="entry name" value="OMPA_2"/>
    <property type="match status" value="1"/>
</dbReference>
<feature type="domain" description="OmpA-like" evidence="6">
    <location>
        <begin position="344"/>
        <end position="461"/>
    </location>
</feature>
<reference evidence="8" key="1">
    <citation type="submission" date="2023-07" db="EMBL/GenBank/DDBJ databases">
        <title>The carbon used by Thiothrix.</title>
        <authorList>
            <person name="Chen L."/>
        </authorList>
    </citation>
    <scope>NUCLEOTIDE SEQUENCE [LARGE SCALE GENOMIC DNA]</scope>
</reference>
<dbReference type="PANTHER" id="PTHR34720">
    <property type="entry name" value="MICROCYSTIN DEPENDENT PROTEIN"/>
    <property type="match status" value="1"/>
</dbReference>
<sequence>MNNNKNLASGWAILPLLFCSAAVLAGDGGTDASFGQIPAQNATLEDEPVPAAPPSARNAPDSMSQAQALGQESDGFLDDATETSSLNTGYVGGNTRIGIGVDSELKGKAEVSQVLNESASSATIGQGYVGFNPNADKDMGEETLTGAGVKLNHHWASGGDSATYVNKIFGAYDQNEQKDKKVTVGYGQENADLFWSGHVSKGISDSRASTTAGVTEKAYDLGVGGRVGSYLAGPQMRVQGGLDYEWGKDFADTEKRPTQTTLTGGVEKFFPDTPHSIGAEVEVYKKSGGFEDGNNKTETRGGVSYRYDIGSDAGIWQPEHRYRRVRVELPGEEIKQAPKVERKLVKNTMELEADTFFKVDSAKLTPEAQERMKAVLGQIRASGYEGNIRITGNTCDIGSLEHNQKLSERRANAVRDFMVKNGFNGNDLMAQGLGETQPKYPNTDAERHKNRRVDIEYVTYQNEYKNEVIEQGGTSRSDPKVVWRKELIAEPPLWVRQALRNVADHKQTVDTYKTAAGSTATNLPPTAHNDAATTTTGAPVTVDVLANDTDPNGDVLTIASFNQGGNGSVTKVGNNLVYTPVAGFTGTDTFTYVVADPAGNQSTATVTITVNAPTSNAPVANNDTSTTTSGTPVTVDVLANDTDPNGDTLSVSSFGQGGHGTVTQSGNNLVYTPAADFSGTDTFTYTVTDPAGHTATGTVTVIVNPAGNPNAPVANSDSAATTSGSPVAVDVLANDTDPNGDTLSISAFGQGSHGTVTQDGNNLVYTPADGFVGEDTFTYTVTDPAGNTATGTVHVQVAAGANMSASNDTYTLEANSSATALGILANDTVPAEGVTISIVTAPSHGSVEVVGNHVEYTPDADYVGSDSFTYQVTDSTGASASASVELTIGACTTCNPLKAEDDYLLIELNDTETRTLTVLDNDSGDDLKIVAVGTPRYGTATISSDGKSIQFTLRSGYCTDHAFTYTVQDKYGNQTQATVVIDIAPANTDPNSPPD</sequence>
<evidence type="ECO:0000256" key="2">
    <source>
        <dbReference type="ARBA" id="ARBA00023136"/>
    </source>
</evidence>
<evidence type="ECO:0000256" key="1">
    <source>
        <dbReference type="ARBA" id="ARBA00004370"/>
    </source>
</evidence>
<dbReference type="RefSeq" id="WP_324695382.1">
    <property type="nucleotide sequence ID" value="NZ_JAYMYJ010000111.1"/>
</dbReference>
<dbReference type="Pfam" id="PF00691">
    <property type="entry name" value="OmpA"/>
    <property type="match status" value="1"/>
</dbReference>
<dbReference type="Pfam" id="PF17963">
    <property type="entry name" value="Big_9"/>
    <property type="match status" value="5"/>
</dbReference>
<comment type="caution">
    <text evidence="7">The sequence shown here is derived from an EMBL/GenBank/DDBJ whole genome shotgun (WGS) entry which is preliminary data.</text>
</comment>
<feature type="region of interest" description="Disordered" evidence="4">
    <location>
        <begin position="44"/>
        <end position="69"/>
    </location>
</feature>
<dbReference type="Proteomes" id="UP001308005">
    <property type="component" value="Unassembled WGS sequence"/>
</dbReference>
<dbReference type="Gene3D" id="2.60.40.3440">
    <property type="match status" value="5"/>
</dbReference>
<dbReference type="EMBL" id="JAYMYJ010000111">
    <property type="protein sequence ID" value="MEB4591630.1"/>
    <property type="molecule type" value="Genomic_DNA"/>
</dbReference>
<dbReference type="Gene3D" id="3.30.1330.60">
    <property type="entry name" value="OmpA-like domain"/>
    <property type="match status" value="1"/>
</dbReference>
<evidence type="ECO:0000256" key="4">
    <source>
        <dbReference type="SAM" id="MobiDB-lite"/>
    </source>
</evidence>
<evidence type="ECO:0000256" key="5">
    <source>
        <dbReference type="SAM" id="SignalP"/>
    </source>
</evidence>
<feature type="chain" id="PRO_5045412238" evidence="5">
    <location>
        <begin position="26"/>
        <end position="995"/>
    </location>
</feature>
<keyword evidence="8" id="KW-1185">Reference proteome</keyword>
<evidence type="ECO:0000313" key="8">
    <source>
        <dbReference type="Proteomes" id="UP001308005"/>
    </source>
</evidence>
<evidence type="ECO:0000259" key="6">
    <source>
        <dbReference type="PROSITE" id="PS51123"/>
    </source>
</evidence>
<dbReference type="InterPro" id="IPR036737">
    <property type="entry name" value="OmpA-like_sf"/>
</dbReference>
<accession>A0ABU6CXS2</accession>
<dbReference type="PANTHER" id="PTHR34720:SF9">
    <property type="entry name" value="BLR4714 PROTEIN"/>
    <property type="match status" value="1"/>
</dbReference>
<dbReference type="PRINTS" id="PR01021">
    <property type="entry name" value="OMPADOMAIN"/>
</dbReference>
<feature type="signal peptide" evidence="5">
    <location>
        <begin position="1"/>
        <end position="25"/>
    </location>
</feature>
<gene>
    <name evidence="7" type="ORF">VSS37_11620</name>
</gene>
<keyword evidence="2 3" id="KW-0472">Membrane</keyword>
<organism evidence="7 8">
    <name type="scientific">Candidatus Thiothrix phosphatis</name>
    <dbReference type="NCBI Taxonomy" id="3112415"/>
    <lineage>
        <taxon>Bacteria</taxon>
        <taxon>Pseudomonadati</taxon>
        <taxon>Pseudomonadota</taxon>
        <taxon>Gammaproteobacteria</taxon>
        <taxon>Thiotrichales</taxon>
        <taxon>Thiotrichaceae</taxon>
        <taxon>Thiothrix</taxon>
    </lineage>
</organism>
<dbReference type="InterPro" id="IPR006664">
    <property type="entry name" value="OMP_bac"/>
</dbReference>
<dbReference type="SUPFAM" id="SSF103088">
    <property type="entry name" value="OmpA-like"/>
    <property type="match status" value="1"/>
</dbReference>
<evidence type="ECO:0000313" key="7">
    <source>
        <dbReference type="EMBL" id="MEB4591630.1"/>
    </source>
</evidence>
<keyword evidence="5" id="KW-0732">Signal</keyword>
<proteinExistence type="predicted"/>
<dbReference type="CDD" id="cd07185">
    <property type="entry name" value="OmpA_C-like"/>
    <property type="match status" value="1"/>
</dbReference>